<comment type="caution">
    <text evidence="2">The sequence shown here is derived from an EMBL/GenBank/DDBJ whole genome shotgun (WGS) entry which is preliminary data.</text>
</comment>
<keyword evidence="1" id="KW-0812">Transmembrane</keyword>
<dbReference type="OrthoDB" id="9980433at2"/>
<sequence length="232" mass="26945">MRQLNIRVQAENLDASHELAELFESNLENFLRSYPKYRHYQLHLIPQEPSQFHHDSRSTTSPYYPQQPAFNLNLSYSFANNSPSNELSDLNNLEEFAQSYEQFVRHCLGSSADYMDRVSESGLRAIRHHQSELNRFIKREKDKWSNQQYQNPHSTYGYPRRAVLFRPQYDDYHQRKARAEFGTAIALSLLSIPIFFIEPITASFLLLAAALFLAAGLLEKAQANQSEVTIII</sequence>
<dbReference type="EMBL" id="LNYO01000013">
    <property type="protein sequence ID" value="KTD36143.1"/>
    <property type="molecule type" value="Genomic_DNA"/>
</dbReference>
<reference evidence="2 3" key="1">
    <citation type="submission" date="2015-11" db="EMBL/GenBank/DDBJ databases">
        <title>Genomic analysis of 38 Legionella species identifies large and diverse effector repertoires.</title>
        <authorList>
            <person name="Burstein D."/>
            <person name="Amaro F."/>
            <person name="Zusman T."/>
            <person name="Lifshitz Z."/>
            <person name="Cohen O."/>
            <person name="Gilbert J.A."/>
            <person name="Pupko T."/>
            <person name="Shuman H.A."/>
            <person name="Segal G."/>
        </authorList>
    </citation>
    <scope>NUCLEOTIDE SEQUENCE [LARGE SCALE GENOMIC DNA]</scope>
    <source>
        <strain evidence="2 3">ATCC 49506</strain>
    </source>
</reference>
<keyword evidence="3" id="KW-1185">Reference proteome</keyword>
<keyword evidence="1" id="KW-0472">Membrane</keyword>
<proteinExistence type="predicted"/>
<protein>
    <submittedName>
        <fullName evidence="2">Uncharacterized protein</fullName>
    </submittedName>
</protein>
<dbReference type="PATRIC" id="fig|45070.6.peg.1192"/>
<accession>A0A0W0WV29</accession>
<evidence type="ECO:0000313" key="3">
    <source>
        <dbReference type="Proteomes" id="UP000054725"/>
    </source>
</evidence>
<keyword evidence="1" id="KW-1133">Transmembrane helix</keyword>
<dbReference type="AlphaFoldDB" id="A0A0W0WV29"/>
<dbReference type="STRING" id="45070.Lnau_1127"/>
<dbReference type="RefSeq" id="WP_058504166.1">
    <property type="nucleotide sequence ID" value="NZ_CAAAIF010000001.1"/>
</dbReference>
<evidence type="ECO:0000313" key="2">
    <source>
        <dbReference type="EMBL" id="KTD36143.1"/>
    </source>
</evidence>
<feature type="transmembrane region" description="Helical" evidence="1">
    <location>
        <begin position="202"/>
        <end position="218"/>
    </location>
</feature>
<organism evidence="2 3">
    <name type="scientific">Legionella nautarum</name>
    <dbReference type="NCBI Taxonomy" id="45070"/>
    <lineage>
        <taxon>Bacteria</taxon>
        <taxon>Pseudomonadati</taxon>
        <taxon>Pseudomonadota</taxon>
        <taxon>Gammaproteobacteria</taxon>
        <taxon>Legionellales</taxon>
        <taxon>Legionellaceae</taxon>
        <taxon>Legionella</taxon>
    </lineage>
</organism>
<gene>
    <name evidence="2" type="ORF">Lnau_1127</name>
</gene>
<dbReference type="Proteomes" id="UP000054725">
    <property type="component" value="Unassembled WGS sequence"/>
</dbReference>
<evidence type="ECO:0000256" key="1">
    <source>
        <dbReference type="SAM" id="Phobius"/>
    </source>
</evidence>
<name>A0A0W0WV29_9GAMM</name>